<evidence type="ECO:0000256" key="1">
    <source>
        <dbReference type="SAM" id="MobiDB-lite"/>
    </source>
</evidence>
<organism evidence="3 4">
    <name type="scientific">Staphylococcus gallinarum</name>
    <dbReference type="NCBI Taxonomy" id="1293"/>
    <lineage>
        <taxon>Bacteria</taxon>
        <taxon>Bacillati</taxon>
        <taxon>Bacillota</taxon>
        <taxon>Bacilli</taxon>
        <taxon>Bacillales</taxon>
        <taxon>Staphylococcaceae</taxon>
        <taxon>Staphylococcus</taxon>
    </lineage>
</organism>
<dbReference type="Proteomes" id="UP000321057">
    <property type="component" value="Unassembled WGS sequence"/>
</dbReference>
<evidence type="ECO:0000313" key="4">
    <source>
        <dbReference type="Proteomes" id="UP000321057"/>
    </source>
</evidence>
<feature type="region of interest" description="Disordered" evidence="1">
    <location>
        <begin position="1"/>
        <end position="24"/>
    </location>
</feature>
<keyword evidence="2" id="KW-0812">Transmembrane</keyword>
<evidence type="ECO:0000256" key="2">
    <source>
        <dbReference type="SAM" id="Phobius"/>
    </source>
</evidence>
<name>A0ABQ0XYX7_STAGA</name>
<feature type="compositionally biased region" description="Basic residues" evidence="1">
    <location>
        <begin position="1"/>
        <end position="21"/>
    </location>
</feature>
<evidence type="ECO:0000313" key="3">
    <source>
        <dbReference type="EMBL" id="GEQ04516.1"/>
    </source>
</evidence>
<sequence>MNCSKERKKLKTSMKKNKIHRGASNMSEQDQINLNELKIVFPIIIVFFVLSILIS</sequence>
<proteinExistence type="predicted"/>
<reference evidence="3 4" key="1">
    <citation type="submission" date="2019-07" db="EMBL/GenBank/DDBJ databases">
        <title>Whole genome shotgun sequence of Staphylococcus gallinarum NBRC 109767.</title>
        <authorList>
            <person name="Hosoyama A."/>
            <person name="Uohara A."/>
            <person name="Ohji S."/>
            <person name="Ichikawa N."/>
        </authorList>
    </citation>
    <scope>NUCLEOTIDE SEQUENCE [LARGE SCALE GENOMIC DNA]</scope>
    <source>
        <strain evidence="3 4">NBRC 109767</strain>
    </source>
</reference>
<keyword evidence="2" id="KW-0472">Membrane</keyword>
<keyword evidence="2" id="KW-1133">Transmembrane helix</keyword>
<dbReference type="EMBL" id="BKAX01000001">
    <property type="protein sequence ID" value="GEQ04516.1"/>
    <property type="molecule type" value="Genomic_DNA"/>
</dbReference>
<accession>A0ABQ0XYX7</accession>
<protein>
    <submittedName>
        <fullName evidence="3">Uncharacterized protein</fullName>
    </submittedName>
</protein>
<feature type="transmembrane region" description="Helical" evidence="2">
    <location>
        <begin position="37"/>
        <end position="54"/>
    </location>
</feature>
<keyword evidence="4" id="KW-1185">Reference proteome</keyword>
<comment type="caution">
    <text evidence="3">The sequence shown here is derived from an EMBL/GenBank/DDBJ whole genome shotgun (WGS) entry which is preliminary data.</text>
</comment>
<gene>
    <name evidence="3" type="ORF">SGA02_03440</name>
</gene>